<evidence type="ECO:0000313" key="2">
    <source>
        <dbReference type="Proteomes" id="UP001168821"/>
    </source>
</evidence>
<dbReference type="Proteomes" id="UP001168821">
    <property type="component" value="Unassembled WGS sequence"/>
</dbReference>
<keyword evidence="2" id="KW-1185">Reference proteome</keyword>
<dbReference type="EMBL" id="JALNTZ010000006">
    <property type="protein sequence ID" value="KAJ3650271.1"/>
    <property type="molecule type" value="Genomic_DNA"/>
</dbReference>
<name>A0AA38MBP3_9CUCU</name>
<sequence length="160" mass="18499">MDAMINVCEYAKGVNVGTWGTRQFCVMVTLDVSSPPTVSWEGTQERLVRMSVETYLVNMMWSCLGDILVQTEMGEYEITDKVPQVVLGPLFYGEVLRMEVRLVVQLAADGRGERRMRMSVNNMIELMLRNKEGWMAIQRMLVVIKNKNVRTRERKAEERM</sequence>
<reference evidence="1" key="1">
    <citation type="journal article" date="2023" name="G3 (Bethesda)">
        <title>Whole genome assemblies of Zophobas morio and Tenebrio molitor.</title>
        <authorList>
            <person name="Kaur S."/>
            <person name="Stinson S.A."/>
            <person name="diCenzo G.C."/>
        </authorList>
    </citation>
    <scope>NUCLEOTIDE SEQUENCE</scope>
    <source>
        <strain evidence="1">QUZm001</strain>
    </source>
</reference>
<protein>
    <submittedName>
        <fullName evidence="1">Uncharacterized protein</fullName>
    </submittedName>
</protein>
<dbReference type="AlphaFoldDB" id="A0AA38MBP3"/>
<gene>
    <name evidence="1" type="ORF">Zmor_021969</name>
</gene>
<proteinExistence type="predicted"/>
<accession>A0AA38MBP3</accession>
<comment type="caution">
    <text evidence="1">The sequence shown here is derived from an EMBL/GenBank/DDBJ whole genome shotgun (WGS) entry which is preliminary data.</text>
</comment>
<organism evidence="1 2">
    <name type="scientific">Zophobas morio</name>
    <dbReference type="NCBI Taxonomy" id="2755281"/>
    <lineage>
        <taxon>Eukaryota</taxon>
        <taxon>Metazoa</taxon>
        <taxon>Ecdysozoa</taxon>
        <taxon>Arthropoda</taxon>
        <taxon>Hexapoda</taxon>
        <taxon>Insecta</taxon>
        <taxon>Pterygota</taxon>
        <taxon>Neoptera</taxon>
        <taxon>Endopterygota</taxon>
        <taxon>Coleoptera</taxon>
        <taxon>Polyphaga</taxon>
        <taxon>Cucujiformia</taxon>
        <taxon>Tenebrionidae</taxon>
        <taxon>Zophobas</taxon>
    </lineage>
</organism>
<evidence type="ECO:0000313" key="1">
    <source>
        <dbReference type="EMBL" id="KAJ3650271.1"/>
    </source>
</evidence>